<feature type="compositionally biased region" description="Acidic residues" evidence="1">
    <location>
        <begin position="343"/>
        <end position="352"/>
    </location>
</feature>
<evidence type="ECO:0000313" key="3">
    <source>
        <dbReference type="EMBL" id="THH33894.1"/>
    </source>
</evidence>
<dbReference type="Pfam" id="PF12722">
    <property type="entry name" value="Hid1"/>
    <property type="match status" value="2"/>
</dbReference>
<dbReference type="AlphaFoldDB" id="A0A4S4N4E3"/>
<feature type="compositionally biased region" description="Pro residues" evidence="1">
    <location>
        <begin position="353"/>
        <end position="362"/>
    </location>
</feature>
<dbReference type="GO" id="GO:0016020">
    <property type="term" value="C:membrane"/>
    <property type="evidence" value="ECO:0007669"/>
    <property type="project" value="TreeGrafter"/>
</dbReference>
<dbReference type="Gene3D" id="2.60.40.420">
    <property type="entry name" value="Cupredoxins - blue copper proteins"/>
    <property type="match status" value="1"/>
</dbReference>
<feature type="region of interest" description="Disordered" evidence="1">
    <location>
        <begin position="797"/>
        <end position="832"/>
    </location>
</feature>
<comment type="caution">
    <text evidence="3">The sequence shown here is derived from an EMBL/GenBank/DDBJ whole genome shotgun (WGS) entry which is preliminary data.</text>
</comment>
<feature type="region of interest" description="Disordered" evidence="1">
    <location>
        <begin position="343"/>
        <end position="364"/>
    </location>
</feature>
<feature type="region of interest" description="Disordered" evidence="1">
    <location>
        <begin position="740"/>
        <end position="769"/>
    </location>
</feature>
<keyword evidence="4" id="KW-1185">Reference proteome</keyword>
<feature type="compositionally biased region" description="Polar residues" evidence="1">
    <location>
        <begin position="797"/>
        <end position="824"/>
    </location>
</feature>
<evidence type="ECO:0000313" key="4">
    <source>
        <dbReference type="Proteomes" id="UP000308730"/>
    </source>
</evidence>
<dbReference type="PANTHER" id="PTHR21575:SF12">
    <property type="entry name" value="PROTEIN HID1"/>
    <property type="match status" value="1"/>
</dbReference>
<dbReference type="EMBL" id="SGPM01000002">
    <property type="protein sequence ID" value="THH33894.1"/>
    <property type="molecule type" value="Genomic_DNA"/>
</dbReference>
<dbReference type="GO" id="GO:0000138">
    <property type="term" value="C:Golgi trans cisterna"/>
    <property type="evidence" value="ECO:0007669"/>
    <property type="project" value="TreeGrafter"/>
</dbReference>
<protein>
    <recommendedName>
        <fullName evidence="5">Blue (type 1) copper domain-containing protein</fullName>
    </recommendedName>
</protein>
<feature type="signal peptide" evidence="2">
    <location>
        <begin position="1"/>
        <end position="18"/>
    </location>
</feature>
<feature type="compositionally biased region" description="Basic and acidic residues" evidence="1">
    <location>
        <begin position="740"/>
        <end position="752"/>
    </location>
</feature>
<dbReference type="SUPFAM" id="SSF49503">
    <property type="entry name" value="Cupredoxins"/>
    <property type="match status" value="1"/>
</dbReference>
<evidence type="ECO:0000256" key="1">
    <source>
        <dbReference type="SAM" id="MobiDB-lite"/>
    </source>
</evidence>
<dbReference type="Proteomes" id="UP000308730">
    <property type="component" value="Unassembled WGS sequence"/>
</dbReference>
<dbReference type="InterPro" id="IPR026705">
    <property type="entry name" value="Hid-1/Ecm30"/>
</dbReference>
<name>A0A4S4N4E3_9APHY</name>
<accession>A0A4S4N4E3</accession>
<keyword evidence="2" id="KW-0732">Signal</keyword>
<sequence length="1006" mass="108248">MLGSTLFAAALLPLIALANPQDNLPNAQTTSSSSTSASASATVAPSSGVVGASSSTVDVTVAPGGSLSFSPANITASNGTLVRFLFPSSGLMHSVTESEGPSNPCTPLANGFDSGLTVATAFTIMVTDDSTPIYYLCKFPGHCGQQMVGSINAPQTGSGSFDDLSSAAGAIGVNEPQISFTGVATGGVGAVASAPPTTNTATTAASPTGSATSAGSSAASSPTASPTQVRRALYEAPENVATLIRVVTSRLFILISDHTFPTPLNASVASYATSFIRSSTGTQGRNTTKEVLNCLRLLQRVLPVVFEMESECGRFELELLWKEPIEETHVVEEHAQDPQFVIEDDDEDDDVPPETPTLPSPKPAGKMAPSLIARLFSCLVDLLYCCGFTLPSKIQVDHYKINYTIWEKAGGITSVAGVAGKLPYNHLVFKGEDPRAILVGTCFQVLCVLLDFQSGSARDKNTTPGENTSSAPTIRTNAFRYFVAKLHRSSDFDIILRGVFGILEQQMSSINNLLPGSRRSVPYIVETVLCFWKILELNKKFRTYVLESDKAMDTVAYILCYGLYIKDKSEQQGMCRAVSYIVQSLSAEPTFGLKLVSPLKVTVPPKWGTVGNAGDFIINAIYSMIATTSGSLSSLYPAYIITLSNAAPHFKHLNVNSSARLLQLFATFANPTFLLADEGHPRLLFFMLEVFNSMILRNLTDNPNLVYGVIRAHKNFEDLGTFTLASGLREIKRLQAVKEERARNKETLDKGKQKASPGEGEEAHVEKARLLRNENSSLEALRRAESGEALNDFRISTQSETSSVASPPMSPTSLNTPLQENQPLALSEKARGKRRAVRPSAIDIGAALEPLNVTGVGRSGFIPTQEWVTSWQQGLPLDPILLMCSELLPKIQELQSSLGPASAATAINDLLRSASVKECLPQPPPLSPRRFTWTEASIVWLTSLIWGEIYVRGMSPLGVWNTTTVRLFYVKHTQTQQRQITETVSNVVGGLLGRTESSQSVRQRPA</sequence>
<dbReference type="InterPro" id="IPR008972">
    <property type="entry name" value="Cupredoxin"/>
</dbReference>
<gene>
    <name evidence="3" type="ORF">EUX98_g324</name>
</gene>
<dbReference type="OrthoDB" id="432953at2759"/>
<proteinExistence type="predicted"/>
<evidence type="ECO:0008006" key="5">
    <source>
        <dbReference type="Google" id="ProtNLM"/>
    </source>
</evidence>
<reference evidence="3 4" key="1">
    <citation type="submission" date="2019-02" db="EMBL/GenBank/DDBJ databases">
        <title>Genome sequencing of the rare red list fungi Antrodiella citrinella (Flaviporus citrinellus).</title>
        <authorList>
            <person name="Buettner E."/>
            <person name="Kellner H."/>
        </authorList>
    </citation>
    <scope>NUCLEOTIDE SEQUENCE [LARGE SCALE GENOMIC DNA]</scope>
    <source>
        <strain evidence="3 4">DSM 108506</strain>
    </source>
</reference>
<evidence type="ECO:0000256" key="2">
    <source>
        <dbReference type="SAM" id="SignalP"/>
    </source>
</evidence>
<feature type="chain" id="PRO_5020610674" description="Blue (type 1) copper domain-containing protein" evidence="2">
    <location>
        <begin position="19"/>
        <end position="1006"/>
    </location>
</feature>
<dbReference type="PANTHER" id="PTHR21575">
    <property type="entry name" value="PROTEIN HID1"/>
    <property type="match status" value="1"/>
</dbReference>
<dbReference type="GO" id="GO:0005797">
    <property type="term" value="C:Golgi medial cisterna"/>
    <property type="evidence" value="ECO:0007669"/>
    <property type="project" value="TreeGrafter"/>
</dbReference>
<feature type="region of interest" description="Disordered" evidence="1">
    <location>
        <begin position="195"/>
        <end position="224"/>
    </location>
</feature>
<organism evidence="3 4">
    <name type="scientific">Antrodiella citrinella</name>
    <dbReference type="NCBI Taxonomy" id="2447956"/>
    <lineage>
        <taxon>Eukaryota</taxon>
        <taxon>Fungi</taxon>
        <taxon>Dikarya</taxon>
        <taxon>Basidiomycota</taxon>
        <taxon>Agaricomycotina</taxon>
        <taxon>Agaricomycetes</taxon>
        <taxon>Polyporales</taxon>
        <taxon>Steccherinaceae</taxon>
        <taxon>Antrodiella</taxon>
    </lineage>
</organism>